<comment type="caution">
    <text evidence="3">The sequence shown here is derived from an EMBL/GenBank/DDBJ whole genome shotgun (WGS) entry which is preliminary data.</text>
</comment>
<name>A0A8H8CFD1_PSICU</name>
<evidence type="ECO:0000256" key="1">
    <source>
        <dbReference type="SAM" id="Phobius"/>
    </source>
</evidence>
<evidence type="ECO:0000259" key="2">
    <source>
        <dbReference type="Pfam" id="PF20151"/>
    </source>
</evidence>
<keyword evidence="1" id="KW-0472">Membrane</keyword>
<reference evidence="3" key="1">
    <citation type="submission" date="2021-02" db="EMBL/GenBank/DDBJ databases">
        <title>Psilocybe cubensis genome.</title>
        <authorList>
            <person name="Mckernan K.J."/>
            <person name="Crawford S."/>
            <person name="Trippe A."/>
            <person name="Kane L.T."/>
            <person name="Mclaughlin S."/>
        </authorList>
    </citation>
    <scope>NUCLEOTIDE SEQUENCE [LARGE SCALE GENOMIC DNA]</scope>
    <source>
        <strain evidence="3">MGC-MH-2018</strain>
    </source>
</reference>
<accession>A0A8H8CFD1</accession>
<feature type="transmembrane region" description="Helical" evidence="1">
    <location>
        <begin position="88"/>
        <end position="110"/>
    </location>
</feature>
<sequence length="235" mass="26312">MDPNIPLSPDIVTLGYDLLAFKVIALVSFLIVSESPDQRYYVGMAALLAYDYCLTIRQEIETIWKGNRSLGDPYHVCILYSQPKMDTAYLGVSIFFDFTVFIFTICRTVNFSQIKLPTASLLRTILRDGAFYFLVILSGNIVWMVCSLTGRRGIKLINAQPSMLLTSIMITRLTLSLRSALSKDGTALPISWPRDIMYTNDELATTSHLPTTSTVSDFVIVSRSEEAVVERDNPA</sequence>
<feature type="transmembrane region" description="Helical" evidence="1">
    <location>
        <begin position="12"/>
        <end position="32"/>
    </location>
</feature>
<gene>
    <name evidence="3" type="ORF">JR316_011295</name>
</gene>
<keyword evidence="1" id="KW-1133">Transmembrane helix</keyword>
<feature type="transmembrane region" description="Helical" evidence="1">
    <location>
        <begin position="130"/>
        <end position="150"/>
    </location>
</feature>
<dbReference type="Pfam" id="PF20151">
    <property type="entry name" value="DUF6533"/>
    <property type="match status" value="1"/>
</dbReference>
<proteinExistence type="predicted"/>
<dbReference type="InterPro" id="IPR045340">
    <property type="entry name" value="DUF6533"/>
</dbReference>
<organism evidence="3">
    <name type="scientific">Psilocybe cubensis</name>
    <name type="common">Psychedelic mushroom</name>
    <name type="synonym">Stropharia cubensis</name>
    <dbReference type="NCBI Taxonomy" id="181762"/>
    <lineage>
        <taxon>Eukaryota</taxon>
        <taxon>Fungi</taxon>
        <taxon>Dikarya</taxon>
        <taxon>Basidiomycota</taxon>
        <taxon>Agaricomycotina</taxon>
        <taxon>Agaricomycetes</taxon>
        <taxon>Agaricomycetidae</taxon>
        <taxon>Agaricales</taxon>
        <taxon>Agaricineae</taxon>
        <taxon>Strophariaceae</taxon>
        <taxon>Psilocybe</taxon>
    </lineage>
</organism>
<dbReference type="EMBL" id="JAFIQS010000014">
    <property type="protein sequence ID" value="KAG5163518.1"/>
    <property type="molecule type" value="Genomic_DNA"/>
</dbReference>
<protein>
    <recommendedName>
        <fullName evidence="2">DUF6533 domain-containing protein</fullName>
    </recommendedName>
</protein>
<feature type="domain" description="DUF6533" evidence="2">
    <location>
        <begin position="41"/>
        <end position="69"/>
    </location>
</feature>
<dbReference type="AlphaFoldDB" id="A0A8H8CFD1"/>
<evidence type="ECO:0000313" key="3">
    <source>
        <dbReference type="EMBL" id="KAG5163518.1"/>
    </source>
</evidence>
<keyword evidence="1" id="KW-0812">Transmembrane</keyword>